<evidence type="ECO:0000313" key="5">
    <source>
        <dbReference type="EMBL" id="ALB23113.1"/>
    </source>
</evidence>
<dbReference type="EMBL" id="CP012508">
    <property type="protein sequence ID" value="ALB23113.1"/>
    <property type="molecule type" value="Genomic_DNA"/>
</dbReference>
<dbReference type="PANTHER" id="PTHR47547:SF1">
    <property type="entry name" value="ASPARTATE-PROTON SYMPORTER"/>
    <property type="match status" value="1"/>
</dbReference>
<keyword evidence="4" id="KW-0472">Membrane</keyword>
<name>A0A6I5Y3T2_PISSA</name>
<organism evidence="5 6">
    <name type="scientific">Piscirickettsia salmonis</name>
    <dbReference type="NCBI Taxonomy" id="1238"/>
    <lineage>
        <taxon>Bacteria</taxon>
        <taxon>Pseudomonadati</taxon>
        <taxon>Pseudomonadota</taxon>
        <taxon>Gammaproteobacteria</taxon>
        <taxon>Thiotrichales</taxon>
        <taxon>Piscirickettsiaceae</taxon>
        <taxon>Piscirickettsia</taxon>
    </lineage>
</organism>
<dbReference type="AlphaFoldDB" id="A0A6I5Y3T2"/>
<keyword evidence="2" id="KW-0812">Transmembrane</keyword>
<accession>A0A6I5Y3T2</accession>
<dbReference type="PIRSF" id="PIRSF006060">
    <property type="entry name" value="AA_transporter"/>
    <property type="match status" value="1"/>
</dbReference>
<comment type="subcellular location">
    <subcellularLocation>
        <location evidence="1">Membrane</location>
        <topology evidence="1">Multi-pass membrane protein</topology>
    </subcellularLocation>
</comment>
<keyword evidence="3" id="KW-1133">Transmembrane helix</keyword>
<proteinExistence type="predicted"/>
<dbReference type="InterPro" id="IPR002293">
    <property type="entry name" value="AA/rel_permease1"/>
</dbReference>
<dbReference type="PANTHER" id="PTHR47547">
    <property type="match status" value="1"/>
</dbReference>
<dbReference type="Pfam" id="PF13520">
    <property type="entry name" value="AA_permease_2"/>
    <property type="match status" value="1"/>
</dbReference>
<dbReference type="InterPro" id="IPR052962">
    <property type="entry name" value="AA_Transporter_AGT"/>
</dbReference>
<dbReference type="OrthoDB" id="5616730at2"/>
<sequence>MTKLHKHKIGLIPATFIGISAIIGSGWLFAPYHAAQTAGSASLLSWIIGAGLILLLALCFAEIAALFPRRGLTAVISTISHNKYFGFPFAIANWLGIVAVIPMEADATIQYLISLFPSMKSYLWVNDSLAPLGLIFSLVLIVIYCLINYWGVRSLTKANNAIAIFKIFVPLITAIIVIAVSFHASNFTAVDHNYMPYGWNSVFTTIITTGIIVAFNGFQSIISFSSEISNPKRNIPLSLVLSIVICLVIYLLLQVSFIGALPPSMLKNGWHQLDFQAPMVQLAGLLGLHMIMLILYVDAMVSPLGTALAYTGSSTRMLTAMSREKQVPRFFDHVHPHYGVSRRSLIFNIALAIVFLFSFRSWSSLAQILSLFHILSFMTVPLALVVFRKTVAPKEFTFKIIGGRLIAALLFIVFSYLFTIGHFSIVFELILLITIFQVVFIALQSSSLQSAGCAIKKCGLLFLYFYALTILCWLSPGHHKLQISEGNFFILTAIVAALFFFALTRTKVDAKHEITCPAT</sequence>
<evidence type="ECO:0000256" key="3">
    <source>
        <dbReference type="ARBA" id="ARBA00022989"/>
    </source>
</evidence>
<gene>
    <name evidence="5" type="ORF">KU39_1933</name>
</gene>
<protein>
    <submittedName>
        <fullName evidence="5">Amino acid permease family protein</fullName>
    </submittedName>
</protein>
<reference evidence="5 6" key="1">
    <citation type="journal article" date="2014" name="Genome Announc.">
        <title>Comparative Genome Analysis of Two Isolates of the Fish Pathogen Piscirickettsia salmonis from Different Hosts Reveals Major Differences in Virulence-Associated Secretion Systems.</title>
        <authorList>
            <person name="Bohle H."/>
            <person name="Henriquez P."/>
            <person name="Grothusen H."/>
            <person name="Navas E."/>
            <person name="Sandoval A."/>
            <person name="Bustamante F."/>
            <person name="Bustos P."/>
            <person name="Mancilla M."/>
        </authorList>
    </citation>
    <scope>NUCLEOTIDE SEQUENCE [LARGE SCALE GENOMIC DNA]</scope>
    <source>
        <strain evidence="6">B1-32597</strain>
    </source>
</reference>
<dbReference type="RefSeq" id="WP_017375757.1">
    <property type="nucleotide sequence ID" value="NZ_CP012508.1"/>
</dbReference>
<dbReference type="GO" id="GO:0016020">
    <property type="term" value="C:membrane"/>
    <property type="evidence" value="ECO:0007669"/>
    <property type="project" value="UniProtKB-SubCell"/>
</dbReference>
<evidence type="ECO:0000313" key="6">
    <source>
        <dbReference type="Proteomes" id="UP000029558"/>
    </source>
</evidence>
<dbReference type="Proteomes" id="UP000029558">
    <property type="component" value="Chromosome"/>
</dbReference>
<dbReference type="GO" id="GO:0022857">
    <property type="term" value="F:transmembrane transporter activity"/>
    <property type="evidence" value="ECO:0007669"/>
    <property type="project" value="InterPro"/>
</dbReference>
<evidence type="ECO:0000256" key="4">
    <source>
        <dbReference type="ARBA" id="ARBA00023136"/>
    </source>
</evidence>
<evidence type="ECO:0000256" key="2">
    <source>
        <dbReference type="ARBA" id="ARBA00022692"/>
    </source>
</evidence>
<dbReference type="Gene3D" id="1.20.1740.10">
    <property type="entry name" value="Amino acid/polyamine transporter I"/>
    <property type="match status" value="1"/>
</dbReference>
<evidence type="ECO:0000256" key="1">
    <source>
        <dbReference type="ARBA" id="ARBA00004141"/>
    </source>
</evidence>